<reference evidence="1 2" key="1">
    <citation type="submission" date="2018-08" db="EMBL/GenBank/DDBJ databases">
        <title>Draft genome sequence of Rhodobacter sphaeroides FY.</title>
        <authorList>
            <person name="Rayyan A."/>
            <person name="Meyer T.E."/>
            <person name="Kyndt J.A."/>
        </authorList>
    </citation>
    <scope>NUCLEOTIDE SEQUENCE [LARGE SCALE GENOMIC DNA]</scope>
    <source>
        <strain evidence="1 2">FY</strain>
    </source>
</reference>
<organism evidence="1 2">
    <name type="scientific">Cereibacter sphaeroides</name>
    <name type="common">Rhodobacter sphaeroides</name>
    <dbReference type="NCBI Taxonomy" id="1063"/>
    <lineage>
        <taxon>Bacteria</taxon>
        <taxon>Pseudomonadati</taxon>
        <taxon>Pseudomonadota</taxon>
        <taxon>Alphaproteobacteria</taxon>
        <taxon>Rhodobacterales</taxon>
        <taxon>Paracoccaceae</taxon>
        <taxon>Cereibacter</taxon>
    </lineage>
</organism>
<dbReference type="AlphaFoldDB" id="A0AAX1USB6"/>
<dbReference type="EMBL" id="QWGP01000001">
    <property type="protein sequence ID" value="RHZ98834.1"/>
    <property type="molecule type" value="Genomic_DNA"/>
</dbReference>
<name>A0AAX1USB6_CERSP</name>
<comment type="caution">
    <text evidence="1">The sequence shown here is derived from an EMBL/GenBank/DDBJ whole genome shotgun (WGS) entry which is preliminary data.</text>
</comment>
<protein>
    <submittedName>
        <fullName evidence="1">Uncharacterized protein</fullName>
    </submittedName>
</protein>
<dbReference type="Proteomes" id="UP000266305">
    <property type="component" value="Unassembled WGS sequence"/>
</dbReference>
<accession>A0AAX1USB6</accession>
<gene>
    <name evidence="1" type="ORF">D1114_01745</name>
</gene>
<evidence type="ECO:0000313" key="2">
    <source>
        <dbReference type="Proteomes" id="UP000266305"/>
    </source>
</evidence>
<proteinExistence type="predicted"/>
<evidence type="ECO:0000313" key="1">
    <source>
        <dbReference type="EMBL" id="RHZ98834.1"/>
    </source>
</evidence>
<sequence>MSAETRLRSLLREYQICAAAIDAADLPVQHPLLRSLRDRMSALEEQIAEEPPSSDETWAVHLWIALGLDGLQDLADASPVGASVCAKVLQLVQRLDLPADSLVSEAETRKRVSDICKRQELDPPPLTVERGRVQVTDALLSWVDAAGVSLDWVLRGDTSKAPEAA</sequence>
<dbReference type="RefSeq" id="WP_118999125.1">
    <property type="nucleotide sequence ID" value="NZ_QWGP01000001.1"/>
</dbReference>